<evidence type="ECO:0000256" key="1">
    <source>
        <dbReference type="SAM" id="Coils"/>
    </source>
</evidence>
<keyword evidence="2" id="KW-0812">Transmembrane</keyword>
<keyword evidence="2" id="KW-0472">Membrane</keyword>
<reference evidence="4" key="1">
    <citation type="journal article" date="2017" name="bioRxiv">
        <title>Comparative analysis of the genomes of Stylophora pistillata and Acropora digitifera provides evidence for extensive differences between species of corals.</title>
        <authorList>
            <person name="Voolstra C.R."/>
            <person name="Li Y."/>
            <person name="Liew Y.J."/>
            <person name="Baumgarten S."/>
            <person name="Zoccola D."/>
            <person name="Flot J.-F."/>
            <person name="Tambutte S."/>
            <person name="Allemand D."/>
            <person name="Aranda M."/>
        </authorList>
    </citation>
    <scope>NUCLEOTIDE SEQUENCE [LARGE SCALE GENOMIC DNA]</scope>
</reference>
<keyword evidence="4" id="KW-1185">Reference proteome</keyword>
<evidence type="ECO:0000313" key="4">
    <source>
        <dbReference type="Proteomes" id="UP000225706"/>
    </source>
</evidence>
<name>A0A2B4S8C4_STYPI</name>
<keyword evidence="1" id="KW-0175">Coiled coil</keyword>
<accession>A0A2B4S8C4</accession>
<comment type="caution">
    <text evidence="3">The sequence shown here is derived from an EMBL/GenBank/DDBJ whole genome shotgun (WGS) entry which is preliminary data.</text>
</comment>
<gene>
    <name evidence="3" type="ORF">AWC38_SpisGene10120</name>
</gene>
<feature type="coiled-coil region" evidence="1">
    <location>
        <begin position="308"/>
        <end position="338"/>
    </location>
</feature>
<dbReference type="Proteomes" id="UP000225706">
    <property type="component" value="Unassembled WGS sequence"/>
</dbReference>
<evidence type="ECO:0000313" key="3">
    <source>
        <dbReference type="EMBL" id="PFX25273.1"/>
    </source>
</evidence>
<dbReference type="EMBL" id="LSMT01000155">
    <property type="protein sequence ID" value="PFX25273.1"/>
    <property type="molecule type" value="Genomic_DNA"/>
</dbReference>
<organism evidence="3 4">
    <name type="scientific">Stylophora pistillata</name>
    <name type="common">Smooth cauliflower coral</name>
    <dbReference type="NCBI Taxonomy" id="50429"/>
    <lineage>
        <taxon>Eukaryota</taxon>
        <taxon>Metazoa</taxon>
        <taxon>Cnidaria</taxon>
        <taxon>Anthozoa</taxon>
        <taxon>Hexacorallia</taxon>
        <taxon>Scleractinia</taxon>
        <taxon>Astrocoeniina</taxon>
        <taxon>Pocilloporidae</taxon>
        <taxon>Stylophora</taxon>
    </lineage>
</organism>
<evidence type="ECO:0000256" key="2">
    <source>
        <dbReference type="SAM" id="Phobius"/>
    </source>
</evidence>
<protein>
    <submittedName>
        <fullName evidence="3">Uncharacterized protein</fullName>
    </submittedName>
</protein>
<sequence length="343" mass="38452">MDDTAAAAVQKMRDELPEEERKGNMGKILGYVLDLCRSGWSFRQALTNVGEICTLGEHIDTIEAMLGKITEDGKEAVLRAVDYQKKNATEAMLEHYWDKLGCSLPELYERIAEDKITDHQNTKDAILNAIKDFQKKESNKVITDMVYGSAFVAVFQCVKLYVAWKTISSASNLIDSNPSEFSMITSRLQRMEQLVTELVDTCERDPNNRGIPLKMGRINTHFTSTLSKISDLRIKIDGQIQRVDLMADYAAVDGVVNLVTAGTQGFQLFHTWNNVTSFTRGLAAASIATFFGLAVVNAGTYVLSQQTLKKLRRDLNEAVRLQNMLQDLFEQAEQAFNEVVESN</sequence>
<feature type="transmembrane region" description="Helical" evidence="2">
    <location>
        <begin position="282"/>
        <end position="303"/>
    </location>
</feature>
<dbReference type="AlphaFoldDB" id="A0A2B4S8C4"/>
<keyword evidence="2" id="KW-1133">Transmembrane helix</keyword>
<proteinExistence type="predicted"/>